<feature type="compositionally biased region" description="Polar residues" evidence="2">
    <location>
        <begin position="18"/>
        <end position="33"/>
    </location>
</feature>
<dbReference type="AlphaFoldDB" id="A0AAD3H736"/>
<evidence type="ECO:0000256" key="1">
    <source>
        <dbReference type="SAM" id="Coils"/>
    </source>
</evidence>
<feature type="compositionally biased region" description="Low complexity" evidence="2">
    <location>
        <begin position="53"/>
        <end position="63"/>
    </location>
</feature>
<evidence type="ECO:0000256" key="2">
    <source>
        <dbReference type="SAM" id="MobiDB-lite"/>
    </source>
</evidence>
<protein>
    <submittedName>
        <fullName evidence="3">Uncharacterized protein</fullName>
    </submittedName>
</protein>
<gene>
    <name evidence="3" type="ORF">CTEN210_09157</name>
    <name evidence="4" type="ORF">CTEN210_09158</name>
</gene>
<reference evidence="3 5" key="2">
    <citation type="journal article" date="2021" name="Sci. Rep.">
        <title>The genome of the diatom Chaetoceros tenuissimus carries an ancient integrated fragment of an extant virus.</title>
        <authorList>
            <person name="Hongo Y."/>
            <person name="Kimura K."/>
            <person name="Takaki Y."/>
            <person name="Yoshida Y."/>
            <person name="Baba S."/>
            <person name="Kobayashi G."/>
            <person name="Nagasaki K."/>
            <person name="Hano T."/>
            <person name="Tomaru Y."/>
        </authorList>
    </citation>
    <scope>NUCLEOTIDE SEQUENCE [LARGE SCALE GENOMIC DNA]</scope>
    <source>
        <strain evidence="3 5">NIES-3715</strain>
    </source>
</reference>
<organism evidence="3 5">
    <name type="scientific">Chaetoceros tenuissimus</name>
    <dbReference type="NCBI Taxonomy" id="426638"/>
    <lineage>
        <taxon>Eukaryota</taxon>
        <taxon>Sar</taxon>
        <taxon>Stramenopiles</taxon>
        <taxon>Ochrophyta</taxon>
        <taxon>Bacillariophyta</taxon>
        <taxon>Coscinodiscophyceae</taxon>
        <taxon>Chaetocerotophycidae</taxon>
        <taxon>Chaetocerotales</taxon>
        <taxon>Chaetocerotaceae</taxon>
        <taxon>Chaetoceros</taxon>
    </lineage>
</organism>
<dbReference type="Proteomes" id="UP001054902">
    <property type="component" value="Unassembled WGS sequence"/>
</dbReference>
<comment type="caution">
    <text evidence="3">The sequence shown here is derived from an EMBL/GenBank/DDBJ whole genome shotgun (WGS) entry which is preliminary data.</text>
</comment>
<dbReference type="EMBL" id="BLLK01000045">
    <property type="protein sequence ID" value="GFH52682.1"/>
    <property type="molecule type" value="Genomic_DNA"/>
</dbReference>
<evidence type="ECO:0000313" key="5">
    <source>
        <dbReference type="Proteomes" id="UP001054902"/>
    </source>
</evidence>
<feature type="coiled-coil region" evidence="1">
    <location>
        <begin position="472"/>
        <end position="529"/>
    </location>
</feature>
<proteinExistence type="predicted"/>
<feature type="region of interest" description="Disordered" evidence="2">
    <location>
        <begin position="18"/>
        <end position="65"/>
    </location>
</feature>
<sequence length="632" mass="72358">MLTAHAAARQMLQFTNTRTQTQPASTYPVSMNATIPHPRFDTDDDAENDATDNLDGLDNSNNDESVTHIDELDGEAERLASKLNGDEIQFLINVIQKGELGASNSSLHKCDELGDPPEKIVNRFSTVLGDPFHIMDRPKVPSRHCYKKLYKIAFRDALLAWNTELLQELKDVMIEKDGMAAQDVDRLLYFNSKLFRDCVDRKILQPEQLYWRLRAVFMTFGNLIDPRTNKPLFNKAAWGKAKNILDEVLAGLISDPPGVSFYMKRLNDDGTEMKNKYGFNMLESMRGSNRTESFHKGLITTFGSWVVGLQMSDCLIRERRHRHNHNVSEMRRSGFPQLGHFDTWLVDELQILEERNYGHLLYPGWSNSSDYIQTPESMGTVAVHYQHLADKVNGLDIDMSKVNLSKEQDYMAKQFGTKLPFLPFGTEQERKKYTSFMLHTNEKDENMLAVEWCDLVDGITIFPKLPVHFRLYKKIRERNDDAKEAERNVQQAKNKINELNNVTMEIAHVNEAECDVESVNMENDSEEGKSRKEIFIQPLEPCALPVPKPQALHNRSYTVVGDTRICHELQVSDSTLLLQPTRKRRSNERGPDRNIAPRKQRTCKKCLANGADSDQAKQCKGRSGRGTCEFYS</sequence>
<keyword evidence="1" id="KW-0175">Coiled coil</keyword>
<reference evidence="3" key="1">
    <citation type="submission" date="2020-02" db="EMBL/GenBank/DDBJ databases">
        <authorList>
            <person name="Hongo Y."/>
            <person name="Kimura K."/>
            <person name="Takaki Y."/>
            <person name="Tomaru Y."/>
        </authorList>
    </citation>
    <scope>NUCLEOTIDE SEQUENCE</scope>
    <source>
        <strain evidence="3">NIES-3715</strain>
    </source>
</reference>
<name>A0AAD3H736_9STRA</name>
<feature type="compositionally biased region" description="Acidic residues" evidence="2">
    <location>
        <begin position="42"/>
        <end position="52"/>
    </location>
</feature>
<keyword evidence="5" id="KW-1185">Reference proteome</keyword>
<dbReference type="EMBL" id="BLLK01000045">
    <property type="protein sequence ID" value="GFH52681.1"/>
    <property type="molecule type" value="Genomic_DNA"/>
</dbReference>
<accession>A0AAD3H736</accession>
<evidence type="ECO:0000313" key="4">
    <source>
        <dbReference type="EMBL" id="GFH52682.1"/>
    </source>
</evidence>
<evidence type="ECO:0000313" key="3">
    <source>
        <dbReference type="EMBL" id="GFH52681.1"/>
    </source>
</evidence>